<reference evidence="2" key="2">
    <citation type="journal article" date="2022" name="Microbiol. Resour. Announc.">
        <title>Whole-Genome Sequence of Entomortierella parvispora E1425, a Mucoromycotan Fungus Associated with Burkholderiaceae-Related Endosymbiotic Bacteria.</title>
        <authorList>
            <person name="Herlambang A."/>
            <person name="Guo Y."/>
            <person name="Takashima Y."/>
            <person name="Narisawa K."/>
            <person name="Ohta H."/>
            <person name="Nishizawa T."/>
        </authorList>
    </citation>
    <scope>NUCLEOTIDE SEQUENCE</scope>
    <source>
        <strain evidence="2">E1425</strain>
    </source>
</reference>
<dbReference type="EMBL" id="BQFW01000014">
    <property type="protein sequence ID" value="GJJ78212.1"/>
    <property type="molecule type" value="Genomic_DNA"/>
</dbReference>
<feature type="domain" description="Alpha/beta hydrolase fold-3" evidence="1">
    <location>
        <begin position="223"/>
        <end position="457"/>
    </location>
</feature>
<dbReference type="OrthoDB" id="5570009at2759"/>
<dbReference type="InterPro" id="IPR029058">
    <property type="entry name" value="AB_hydrolase_fold"/>
</dbReference>
<reference evidence="2" key="1">
    <citation type="submission" date="2021-11" db="EMBL/GenBank/DDBJ databases">
        <authorList>
            <person name="Herlambang A."/>
            <person name="Guo Y."/>
            <person name="Takashima Y."/>
            <person name="Nishizawa T."/>
        </authorList>
    </citation>
    <scope>NUCLEOTIDE SEQUENCE</scope>
    <source>
        <strain evidence="2">E1425</strain>
    </source>
</reference>
<keyword evidence="3" id="KW-1185">Reference proteome</keyword>
<dbReference type="Gene3D" id="3.40.50.1820">
    <property type="entry name" value="alpha/beta hydrolase"/>
    <property type="match status" value="1"/>
</dbReference>
<accession>A0A9P3HL44</accession>
<dbReference type="GO" id="GO:0019433">
    <property type="term" value="P:triglyceride catabolic process"/>
    <property type="evidence" value="ECO:0007669"/>
    <property type="project" value="TreeGrafter"/>
</dbReference>
<comment type="caution">
    <text evidence="2">The sequence shown here is derived from an EMBL/GenBank/DDBJ whole genome shotgun (WGS) entry which is preliminary data.</text>
</comment>
<dbReference type="AlphaFoldDB" id="A0A9P3HL44"/>
<protein>
    <recommendedName>
        <fullName evidence="1">Alpha/beta hydrolase fold-3 domain-containing protein</fullName>
    </recommendedName>
</protein>
<dbReference type="GO" id="GO:0004806">
    <property type="term" value="F:triacylglycerol lipase activity"/>
    <property type="evidence" value="ECO:0007669"/>
    <property type="project" value="TreeGrafter"/>
</dbReference>
<evidence type="ECO:0000313" key="2">
    <source>
        <dbReference type="EMBL" id="GJJ78212.1"/>
    </source>
</evidence>
<dbReference type="InterPro" id="IPR013094">
    <property type="entry name" value="AB_hydrolase_3"/>
</dbReference>
<dbReference type="PANTHER" id="PTHR23025:SF3">
    <property type="entry name" value="HORMONE-SENSITIVE LIPASE"/>
    <property type="match status" value="1"/>
</dbReference>
<sequence>MLGHIAGRPSPSWDKIQAVVVLFMSYIALRKMPAAGPGPFQRVHRLLKRYTPWQILIGALTTLYAAHHADLLLGLTPAESEKKMFSRRYTRGYTRGLWILSALDAGFFTSQNIQPKALRDTMSAIFSIYYLFFPKRALEKNNMMLKTITPVHMRRSWEKMLHPVIRLMTWINAPKLGIRREIQVQLEKGKGYHSDATVTLTIFFKGTEEEFALAESFILDIPGGGFVAMNPLCHADYLMAWAAQTGLPIVSIDYKKAPEYPFPHGLFECFDVYKMIVATRGACIGLNGSVQPRIALAGDSAGGTLSASVINMIIEHSPRLPLPVGLLMVYPCMQVGLDFWISNKDLAVVEEEISRGPIPEDALKARPGRGDGMTLNSKAAFMDDTVLGTAFMRALMVMYIGGDPTLDLKSNYLVSPIHTPDHILAQYPRTYIITGEKDPLVDDSIIFMAKLRQAKRKQAAAAGVTLSEDDHSDTTLRIVSGVSHAFMQMTGIVPEMRDLVQVVGEELVDMIRASPSPSESSWGEVSTQSLEGDGIVQINAQTPKTSKVSTRTISPFVLQWEQQNTRDAVTIYEHRRVAYLDQFGIDSHDD</sequence>
<proteinExistence type="predicted"/>
<dbReference type="Pfam" id="PF07859">
    <property type="entry name" value="Abhydrolase_3"/>
    <property type="match status" value="1"/>
</dbReference>
<gene>
    <name evidence="2" type="ORF">EMPS_10571</name>
</gene>
<evidence type="ECO:0000313" key="3">
    <source>
        <dbReference type="Proteomes" id="UP000827284"/>
    </source>
</evidence>
<dbReference type="Proteomes" id="UP000827284">
    <property type="component" value="Unassembled WGS sequence"/>
</dbReference>
<dbReference type="GO" id="GO:0004771">
    <property type="term" value="F:sterol ester esterase activity"/>
    <property type="evidence" value="ECO:0007669"/>
    <property type="project" value="TreeGrafter"/>
</dbReference>
<dbReference type="SUPFAM" id="SSF53474">
    <property type="entry name" value="alpha/beta-Hydrolases"/>
    <property type="match status" value="1"/>
</dbReference>
<organism evidence="2 3">
    <name type="scientific">Entomortierella parvispora</name>
    <dbReference type="NCBI Taxonomy" id="205924"/>
    <lineage>
        <taxon>Eukaryota</taxon>
        <taxon>Fungi</taxon>
        <taxon>Fungi incertae sedis</taxon>
        <taxon>Mucoromycota</taxon>
        <taxon>Mortierellomycotina</taxon>
        <taxon>Mortierellomycetes</taxon>
        <taxon>Mortierellales</taxon>
        <taxon>Mortierellaceae</taxon>
        <taxon>Entomortierella</taxon>
    </lineage>
</organism>
<dbReference type="PANTHER" id="PTHR23025">
    <property type="entry name" value="TRIACYLGLYCEROL LIPASE"/>
    <property type="match status" value="1"/>
</dbReference>
<dbReference type="GO" id="GO:0005829">
    <property type="term" value="C:cytosol"/>
    <property type="evidence" value="ECO:0007669"/>
    <property type="project" value="TreeGrafter"/>
</dbReference>
<name>A0A9P3HL44_9FUNG</name>
<evidence type="ECO:0000259" key="1">
    <source>
        <dbReference type="Pfam" id="PF07859"/>
    </source>
</evidence>